<evidence type="ECO:0000313" key="3">
    <source>
        <dbReference type="EMBL" id="EQD62583.1"/>
    </source>
</evidence>
<dbReference type="InterPro" id="IPR001584">
    <property type="entry name" value="Integrase_cat-core"/>
</dbReference>
<dbReference type="EMBL" id="AUZX01006763">
    <property type="protein sequence ID" value="EQD62583.1"/>
    <property type="molecule type" value="Genomic_DNA"/>
</dbReference>
<protein>
    <submittedName>
        <fullName evidence="3">Transposase</fullName>
    </submittedName>
</protein>
<feature type="region of interest" description="Disordered" evidence="1">
    <location>
        <begin position="1"/>
        <end position="26"/>
    </location>
</feature>
<dbReference type="SUPFAM" id="SSF53098">
    <property type="entry name" value="Ribonuclease H-like"/>
    <property type="match status" value="1"/>
</dbReference>
<feature type="domain" description="Integrase catalytic" evidence="2">
    <location>
        <begin position="14"/>
        <end position="72"/>
    </location>
</feature>
<organism evidence="3">
    <name type="scientific">mine drainage metagenome</name>
    <dbReference type="NCBI Taxonomy" id="410659"/>
    <lineage>
        <taxon>unclassified sequences</taxon>
        <taxon>metagenomes</taxon>
        <taxon>ecological metagenomes</taxon>
    </lineage>
</organism>
<dbReference type="AlphaFoldDB" id="T1B217"/>
<dbReference type="GO" id="GO:0015074">
    <property type="term" value="P:DNA integration"/>
    <property type="evidence" value="ECO:0007669"/>
    <property type="project" value="InterPro"/>
</dbReference>
<sequence>HLLADLGSPNRTADPTTSNDNPYSESQFRTFKYRPDFPDRFGSFEDAQAHCQRFMTWYNEDHMHSGIGYHTPADVHYGRAEQVRELRGAVLLDAYAEHPERFVRKIPTPPTLPTVAWINQPVKEVADSLN</sequence>
<comment type="caution">
    <text evidence="3">The sequence shown here is derived from an EMBL/GenBank/DDBJ whole genome shotgun (WGS) entry which is preliminary data.</text>
</comment>
<feature type="compositionally biased region" description="Polar residues" evidence="1">
    <location>
        <begin position="9"/>
        <end position="26"/>
    </location>
</feature>
<proteinExistence type="predicted"/>
<reference evidence="3" key="1">
    <citation type="submission" date="2013-08" db="EMBL/GenBank/DDBJ databases">
        <authorList>
            <person name="Mendez C."/>
            <person name="Richter M."/>
            <person name="Ferrer M."/>
            <person name="Sanchez J."/>
        </authorList>
    </citation>
    <scope>NUCLEOTIDE SEQUENCE</scope>
</reference>
<dbReference type="InterPro" id="IPR012337">
    <property type="entry name" value="RNaseH-like_sf"/>
</dbReference>
<accession>T1B217</accession>
<reference evidence="3" key="2">
    <citation type="journal article" date="2014" name="ISME J.">
        <title>Microbial stratification in low pH oxic and suboxic macroscopic growths along an acid mine drainage.</title>
        <authorList>
            <person name="Mendez-Garcia C."/>
            <person name="Mesa V."/>
            <person name="Sprenger R.R."/>
            <person name="Richter M."/>
            <person name="Diez M.S."/>
            <person name="Solano J."/>
            <person name="Bargiela R."/>
            <person name="Golyshina O.V."/>
            <person name="Manteca A."/>
            <person name="Ramos J.L."/>
            <person name="Gallego J.R."/>
            <person name="Llorente I."/>
            <person name="Martins Dos Santos V.A."/>
            <person name="Jensen O.N."/>
            <person name="Pelaez A.I."/>
            <person name="Sanchez J."/>
            <person name="Ferrer M."/>
        </authorList>
    </citation>
    <scope>NUCLEOTIDE SEQUENCE</scope>
</reference>
<feature type="non-terminal residue" evidence="3">
    <location>
        <position position="1"/>
    </location>
</feature>
<evidence type="ECO:0000259" key="2">
    <source>
        <dbReference type="Pfam" id="PF13683"/>
    </source>
</evidence>
<dbReference type="Pfam" id="PF13683">
    <property type="entry name" value="rve_3"/>
    <property type="match status" value="1"/>
</dbReference>
<evidence type="ECO:0000256" key="1">
    <source>
        <dbReference type="SAM" id="MobiDB-lite"/>
    </source>
</evidence>
<name>T1B217_9ZZZZ</name>
<gene>
    <name evidence="3" type="ORF">B1A_09480</name>
</gene>